<evidence type="ECO:0000313" key="1">
    <source>
        <dbReference type="EMBL" id="CAG8842327.1"/>
    </source>
</evidence>
<sequence>ARIALLEGERRGIETMKVNLMRRVKMLEFALRQERSKYLAGISPTQPVTRESSTVSATANEEGLQNNSQSTTGFSQTSEQSSQPSQQKSLLSSRDPNYRIKSREILKA</sequence>
<feature type="non-terminal residue" evidence="1">
    <location>
        <position position="108"/>
    </location>
</feature>
<reference evidence="1" key="1">
    <citation type="submission" date="2021-06" db="EMBL/GenBank/DDBJ databases">
        <authorList>
            <person name="Kallberg Y."/>
            <person name="Tangrot J."/>
            <person name="Rosling A."/>
        </authorList>
    </citation>
    <scope>NUCLEOTIDE SEQUENCE</scope>
    <source>
        <strain evidence="1">MA461A</strain>
    </source>
</reference>
<keyword evidence="2" id="KW-1185">Reference proteome</keyword>
<dbReference type="Proteomes" id="UP000789920">
    <property type="component" value="Unassembled WGS sequence"/>
</dbReference>
<proteinExistence type="predicted"/>
<evidence type="ECO:0000313" key="2">
    <source>
        <dbReference type="Proteomes" id="UP000789920"/>
    </source>
</evidence>
<feature type="non-terminal residue" evidence="1">
    <location>
        <position position="1"/>
    </location>
</feature>
<comment type="caution">
    <text evidence="1">The sequence shown here is derived from an EMBL/GenBank/DDBJ whole genome shotgun (WGS) entry which is preliminary data.</text>
</comment>
<dbReference type="EMBL" id="CAJVQC010133812">
    <property type="protein sequence ID" value="CAG8842327.1"/>
    <property type="molecule type" value="Genomic_DNA"/>
</dbReference>
<name>A0ACA9SK87_9GLOM</name>
<gene>
    <name evidence="1" type="ORF">RPERSI_LOCUS32271</name>
</gene>
<protein>
    <submittedName>
        <fullName evidence="1">34361_t:CDS:1</fullName>
    </submittedName>
</protein>
<accession>A0ACA9SK87</accession>
<organism evidence="1 2">
    <name type="scientific">Racocetra persica</name>
    <dbReference type="NCBI Taxonomy" id="160502"/>
    <lineage>
        <taxon>Eukaryota</taxon>
        <taxon>Fungi</taxon>
        <taxon>Fungi incertae sedis</taxon>
        <taxon>Mucoromycota</taxon>
        <taxon>Glomeromycotina</taxon>
        <taxon>Glomeromycetes</taxon>
        <taxon>Diversisporales</taxon>
        <taxon>Gigasporaceae</taxon>
        <taxon>Racocetra</taxon>
    </lineage>
</organism>